<keyword evidence="4" id="KW-1185">Reference proteome</keyword>
<organism evidence="3 4">
    <name type="scientific">Catenulispora yoronensis</name>
    <dbReference type="NCBI Taxonomy" id="450799"/>
    <lineage>
        <taxon>Bacteria</taxon>
        <taxon>Bacillati</taxon>
        <taxon>Actinomycetota</taxon>
        <taxon>Actinomycetes</taxon>
        <taxon>Catenulisporales</taxon>
        <taxon>Catenulisporaceae</taxon>
        <taxon>Catenulispora</taxon>
    </lineage>
</organism>
<evidence type="ECO:0000313" key="3">
    <source>
        <dbReference type="EMBL" id="GAA2023858.1"/>
    </source>
</evidence>
<keyword evidence="2" id="KW-0812">Transmembrane</keyword>
<feature type="transmembrane region" description="Helical" evidence="2">
    <location>
        <begin position="108"/>
        <end position="129"/>
    </location>
</feature>
<accession>A0ABP5FDG9</accession>
<feature type="region of interest" description="Disordered" evidence="1">
    <location>
        <begin position="396"/>
        <end position="437"/>
    </location>
</feature>
<feature type="transmembrane region" description="Helical" evidence="2">
    <location>
        <begin position="21"/>
        <end position="47"/>
    </location>
</feature>
<keyword evidence="2" id="KW-1133">Transmembrane helix</keyword>
<evidence type="ECO:0000313" key="4">
    <source>
        <dbReference type="Proteomes" id="UP001500751"/>
    </source>
</evidence>
<dbReference type="RefSeq" id="WP_344665415.1">
    <property type="nucleotide sequence ID" value="NZ_BAAAQN010000009.1"/>
</dbReference>
<name>A0ABP5FDG9_9ACTN</name>
<evidence type="ECO:0000256" key="1">
    <source>
        <dbReference type="SAM" id="MobiDB-lite"/>
    </source>
</evidence>
<evidence type="ECO:0008006" key="5">
    <source>
        <dbReference type="Google" id="ProtNLM"/>
    </source>
</evidence>
<evidence type="ECO:0000256" key="2">
    <source>
        <dbReference type="SAM" id="Phobius"/>
    </source>
</evidence>
<protein>
    <recommendedName>
        <fullName evidence="5">Signal transduction histidine kinase</fullName>
    </recommendedName>
</protein>
<keyword evidence="2" id="KW-0472">Membrane</keyword>
<feature type="transmembrane region" description="Helical" evidence="2">
    <location>
        <begin position="136"/>
        <end position="155"/>
    </location>
</feature>
<dbReference type="Proteomes" id="UP001500751">
    <property type="component" value="Unassembled WGS sequence"/>
</dbReference>
<sequence length="437" mass="46338">MIRAPRLLRLWWLDRVPPPHARLVLLLGLAIRAAGVLMLVGTIPVIWDHIEHPWWSALVAAVLVVENAAVALWWLARRRPDPRVLWLDLPIGAVAIVVDTALNPGHGVVGWALFVYPNTVLMAFVVGLLCRRAWGALGCGALWAAANVGATVAFRDSPRGTLVQVSLGYLINVLIGWAGGSMLRRNEELLAAASARELRETAELAASAQKWRLATALHDGVLQTLEMLHRSTDIDDVGLRAQVADRATWLRRYIETGRGDQGGDLGVDLDAVVTAARQAGITVEVNAARLLASDDGLEETFQVSGQSPVMLATPQREAMIEALFQTISSFGPDPAAVIMVRAVPEQGGVHVTVLATGEATPSGTDVAEAGARLVSAGGWLRATPVPCIELWVPGIGAGDGRPAPGDAQPTPGDAQPIPDNGQPAPADSRPTAADEFP</sequence>
<proteinExistence type="predicted"/>
<comment type="caution">
    <text evidence="3">The sequence shown here is derived from an EMBL/GenBank/DDBJ whole genome shotgun (WGS) entry which is preliminary data.</text>
</comment>
<reference evidence="4" key="1">
    <citation type="journal article" date="2019" name="Int. J. Syst. Evol. Microbiol.">
        <title>The Global Catalogue of Microorganisms (GCM) 10K type strain sequencing project: providing services to taxonomists for standard genome sequencing and annotation.</title>
        <authorList>
            <consortium name="The Broad Institute Genomics Platform"/>
            <consortium name="The Broad Institute Genome Sequencing Center for Infectious Disease"/>
            <person name="Wu L."/>
            <person name="Ma J."/>
        </authorList>
    </citation>
    <scope>NUCLEOTIDE SEQUENCE [LARGE SCALE GENOMIC DNA]</scope>
    <source>
        <strain evidence="4">JCM 16014</strain>
    </source>
</reference>
<feature type="transmembrane region" description="Helical" evidence="2">
    <location>
        <begin position="84"/>
        <end position="102"/>
    </location>
</feature>
<dbReference type="EMBL" id="BAAAQN010000009">
    <property type="protein sequence ID" value="GAA2023858.1"/>
    <property type="molecule type" value="Genomic_DNA"/>
</dbReference>
<feature type="transmembrane region" description="Helical" evidence="2">
    <location>
        <begin position="53"/>
        <end position="75"/>
    </location>
</feature>
<gene>
    <name evidence="3" type="ORF">GCM10009839_21920</name>
</gene>